<dbReference type="Proteomes" id="UP001302316">
    <property type="component" value="Unassembled WGS sequence"/>
</dbReference>
<keyword evidence="2" id="KW-1185">Reference proteome</keyword>
<evidence type="ECO:0000313" key="2">
    <source>
        <dbReference type="Proteomes" id="UP001302316"/>
    </source>
</evidence>
<dbReference type="AlphaFoldDB" id="A0AAP6JH09"/>
<gene>
    <name evidence="1" type="ORF">VCB98_01960</name>
</gene>
<organism evidence="1 2">
    <name type="scientific">Natronospira elongata</name>
    <dbReference type="NCBI Taxonomy" id="3110268"/>
    <lineage>
        <taxon>Bacteria</taxon>
        <taxon>Pseudomonadati</taxon>
        <taxon>Pseudomonadota</taxon>
        <taxon>Gammaproteobacteria</taxon>
        <taxon>Natronospirales</taxon>
        <taxon>Natronospiraceae</taxon>
        <taxon>Natronospira</taxon>
    </lineage>
</organism>
<dbReference type="EMBL" id="JAYGII010000002">
    <property type="protein sequence ID" value="MEA5444579.1"/>
    <property type="molecule type" value="Genomic_DNA"/>
</dbReference>
<dbReference type="RefSeq" id="WP_346049923.1">
    <property type="nucleotide sequence ID" value="NZ_JAYGII010000002.1"/>
</dbReference>
<dbReference type="InterPro" id="IPR029052">
    <property type="entry name" value="Metallo-depent_PP-like"/>
</dbReference>
<dbReference type="PROSITE" id="PS51257">
    <property type="entry name" value="PROKAR_LIPOPROTEIN"/>
    <property type="match status" value="1"/>
</dbReference>
<evidence type="ECO:0000313" key="1">
    <source>
        <dbReference type="EMBL" id="MEA5444579.1"/>
    </source>
</evidence>
<proteinExistence type="predicted"/>
<sequence>MDRESPAFGRTLARLLILALFLSLAGCLASDSDDASDEEETLADGLLFTTQARLAPVQGEEALIDPPLRHGDPEAGEPAFVDRETEEGVESFPELGAVELGDGLARVQRDELGLGEPSDDRASVYFMLHTADVQVVDEKSPGLIPASKFAARPTTTPAHRSQNAYVPHAADAMIRAANRIQAEFRPFNLAVHAGDAIEGAQANELDWFLTLLNGGQFTPVSADTLNVDAPEGLDPEAPIDAEGLDGPWLAAVGNHDVLALGNFPIGALAFVNQPEQFPLFQSIFGQAGLSVPNLGPREERRDWLDESELLITPDEDLDLDQLLSWTRKAEAFADFFQDGGFNPQSIASDQQREQLDRCGFIDGHFDTNGQPSGHGFGGLNEPDPDGRCVGFHSHQPDDAPWLRVVTLDTAYIYGGDLGVIGRPQAPYDFDALEISEALSQAFSEGDEALTKPDTAQDLFQVPYLQGEALSDDFDDPTRDQVAFLEAELAAAADENQAVIIHSHHYNGSMTAVHEFRLFLEALICEGLSTAIGFRTGEPADCDPADGQLSTGNVGAPVRGAEDAGNRQALDLFAQIMEGSSDATFAELDQDTVNDGVATLNLLQSGAGDQVVLAFQLLFNLRSIMPDPVEPMAPEQLRTQLAQHPNVILHLAGHAHRHSITAVCVNGEMIAADEGDSCADRGADQADQGYYEIVSPGSVDRPMEWKLVELVDNGDDSLSVFTTAYGAAGDPFYDQAMRLALADILVDAASPRVDHPADINVELTVPLPPGVSTRLQDAERQEIISHQFDEL</sequence>
<reference evidence="1 2" key="1">
    <citation type="submission" date="2023-12" db="EMBL/GenBank/DDBJ databases">
        <title>Whole-genome sequencing of halo(alkali)philic microorganisms from hypersaline lakes.</title>
        <authorList>
            <person name="Sorokin D.Y."/>
            <person name="Merkel A.Y."/>
            <person name="Messina E."/>
            <person name="Yakimov M."/>
        </authorList>
    </citation>
    <scope>NUCLEOTIDE SEQUENCE [LARGE SCALE GENOMIC DNA]</scope>
    <source>
        <strain evidence="1 2">AB-CW1</strain>
    </source>
</reference>
<dbReference type="SUPFAM" id="SSF56300">
    <property type="entry name" value="Metallo-dependent phosphatases"/>
    <property type="match status" value="1"/>
</dbReference>
<evidence type="ECO:0008006" key="3">
    <source>
        <dbReference type="Google" id="ProtNLM"/>
    </source>
</evidence>
<accession>A0AAP6JH09</accession>
<name>A0AAP6JH09_9GAMM</name>
<protein>
    <recommendedName>
        <fullName evidence="3">Metallophosphoesterase</fullName>
    </recommendedName>
</protein>
<comment type="caution">
    <text evidence="1">The sequence shown here is derived from an EMBL/GenBank/DDBJ whole genome shotgun (WGS) entry which is preliminary data.</text>
</comment>